<dbReference type="Pfam" id="PF01408">
    <property type="entry name" value="GFO_IDH_MocA"/>
    <property type="match status" value="1"/>
</dbReference>
<dbReference type="Gene3D" id="3.30.360.10">
    <property type="entry name" value="Dihydrodipicolinate Reductase, domain 2"/>
    <property type="match status" value="1"/>
</dbReference>
<dbReference type="RefSeq" id="WP_130182716.1">
    <property type="nucleotide sequence ID" value="NZ_CP035945.1"/>
</dbReference>
<dbReference type="KEGG" id="bpro:PMF13cell1_05330"/>
<evidence type="ECO:0000259" key="2">
    <source>
        <dbReference type="Pfam" id="PF01408"/>
    </source>
</evidence>
<accession>A0A4P6M595</accession>
<dbReference type="EMBL" id="CP035945">
    <property type="protein sequence ID" value="QBE99736.1"/>
    <property type="molecule type" value="Genomic_DNA"/>
</dbReference>
<dbReference type="GO" id="GO:0050606">
    <property type="term" value="F:4-carboxy-2-hydroxymuconate semialdehyde hemiacetal dehydrogenase activity"/>
    <property type="evidence" value="ECO:0007669"/>
    <property type="project" value="UniProtKB-EC"/>
</dbReference>
<dbReference type="SUPFAM" id="SSF51735">
    <property type="entry name" value="NAD(P)-binding Rossmann-fold domains"/>
    <property type="match status" value="1"/>
</dbReference>
<keyword evidence="1 3" id="KW-0560">Oxidoreductase</keyword>
<dbReference type="Proteomes" id="UP000289794">
    <property type="component" value="Chromosome"/>
</dbReference>
<evidence type="ECO:0000313" key="3">
    <source>
        <dbReference type="EMBL" id="QBE99736.1"/>
    </source>
</evidence>
<dbReference type="GO" id="GO:0000166">
    <property type="term" value="F:nucleotide binding"/>
    <property type="evidence" value="ECO:0007669"/>
    <property type="project" value="InterPro"/>
</dbReference>
<evidence type="ECO:0000256" key="1">
    <source>
        <dbReference type="ARBA" id="ARBA00023002"/>
    </source>
</evidence>
<protein>
    <submittedName>
        <fullName evidence="3">4-carboxy-2-hydroxymuconate-6-semialdehyde dehydrogenase</fullName>
        <ecNumber evidence="3">1.1.1.312</ecNumber>
    </submittedName>
</protein>
<organism evidence="3 4">
    <name type="scientific">Blautia producta</name>
    <dbReference type="NCBI Taxonomy" id="33035"/>
    <lineage>
        <taxon>Bacteria</taxon>
        <taxon>Bacillati</taxon>
        <taxon>Bacillota</taxon>
        <taxon>Clostridia</taxon>
        <taxon>Lachnospirales</taxon>
        <taxon>Lachnospiraceae</taxon>
        <taxon>Blautia</taxon>
    </lineage>
</organism>
<dbReference type="InterPro" id="IPR050463">
    <property type="entry name" value="Gfo/Idh/MocA_oxidrdct_glycsds"/>
</dbReference>
<dbReference type="InterPro" id="IPR036291">
    <property type="entry name" value="NAD(P)-bd_dom_sf"/>
</dbReference>
<dbReference type="PANTHER" id="PTHR43818">
    <property type="entry name" value="BCDNA.GH03377"/>
    <property type="match status" value="1"/>
</dbReference>
<sequence>MRVAVIGAGGMAASHFKAYQRIPEFEVVAVCDISRDAALRAEKEMGCRIFTDMDDMLDICRPDAVDICLPSFLHYETVMKCLKRNLHIFCEKPMAHTWAEAERILEEAKVRGRVIQIGQVLRYWPEYQYLQETVQRKKFGALCHLLMQRQFGAHEAGSWYMDPNKCKMACFEMHIHDTDFINCMFGIPDFVDSVGEERPEIHLSYISTRYVYEGVETVIQAEGGWSDSSLEFAAGYRAVFEHGVLEYKEGVVKEYPANEKAREIKLQGNKGIPSDIVGVIRELKEFGAKVEGREVIPLTSAESAADTIWILQREQASVQQGKKICCRRKCRVATERK</sequence>
<proteinExistence type="predicted"/>
<dbReference type="EC" id="1.1.1.312" evidence="3"/>
<dbReference type="Gene3D" id="3.40.50.720">
    <property type="entry name" value="NAD(P)-binding Rossmann-like Domain"/>
    <property type="match status" value="1"/>
</dbReference>
<feature type="domain" description="Gfo/Idh/MocA-like oxidoreductase N-terminal" evidence="2">
    <location>
        <begin position="1"/>
        <end position="118"/>
    </location>
</feature>
<reference evidence="3 4" key="1">
    <citation type="submission" date="2019-01" db="EMBL/GenBank/DDBJ databases">
        <title>PMF-metabolizing Aryl O-demethylase.</title>
        <authorList>
            <person name="Kim M."/>
        </authorList>
    </citation>
    <scope>NUCLEOTIDE SEQUENCE [LARGE SCALE GENOMIC DNA]</scope>
    <source>
        <strain evidence="3 4">PMF1</strain>
    </source>
</reference>
<gene>
    <name evidence="3" type="primary">ligC</name>
    <name evidence="3" type="ORF">PMF13cell1_05330</name>
</gene>
<dbReference type="InterPro" id="IPR000683">
    <property type="entry name" value="Gfo/Idh/MocA-like_OxRdtase_N"/>
</dbReference>
<evidence type="ECO:0000313" key="4">
    <source>
        <dbReference type="Proteomes" id="UP000289794"/>
    </source>
</evidence>
<dbReference type="PANTHER" id="PTHR43818:SF11">
    <property type="entry name" value="BCDNA.GH03377"/>
    <property type="match status" value="1"/>
</dbReference>
<name>A0A4P6M595_9FIRM</name>
<dbReference type="AlphaFoldDB" id="A0A4P6M595"/>